<dbReference type="PROSITE" id="PS50011">
    <property type="entry name" value="PROTEIN_KINASE_DOM"/>
    <property type="match status" value="1"/>
</dbReference>
<dbReference type="Pfam" id="PF07714">
    <property type="entry name" value="PK_Tyr_Ser-Thr"/>
    <property type="match status" value="1"/>
</dbReference>
<dbReference type="OMA" id="HKPFESC"/>
<dbReference type="GeneID" id="17287951"/>
<dbReference type="AlphaFoldDB" id="L1I4R0"/>
<dbReference type="GO" id="GO:0005886">
    <property type="term" value="C:plasma membrane"/>
    <property type="evidence" value="ECO:0007669"/>
    <property type="project" value="TreeGrafter"/>
</dbReference>
<dbReference type="Proteomes" id="UP000011087">
    <property type="component" value="Unassembled WGS sequence"/>
</dbReference>
<dbReference type="InterPro" id="IPR001245">
    <property type="entry name" value="Ser-Thr/Tyr_kinase_cat_dom"/>
</dbReference>
<reference evidence="3" key="3">
    <citation type="submission" date="2016-03" db="UniProtKB">
        <authorList>
            <consortium name="EnsemblProtists"/>
        </authorList>
    </citation>
    <scope>IDENTIFICATION</scope>
</reference>
<dbReference type="InterPro" id="IPR011009">
    <property type="entry name" value="Kinase-like_dom_sf"/>
</dbReference>
<dbReference type="InterPro" id="IPR050122">
    <property type="entry name" value="RTK"/>
</dbReference>
<proteinExistence type="predicted"/>
<accession>L1I4R0</accession>
<dbReference type="InterPro" id="IPR020635">
    <property type="entry name" value="Tyr_kinase_cat_dom"/>
</dbReference>
<dbReference type="GO" id="GO:0005524">
    <property type="term" value="F:ATP binding"/>
    <property type="evidence" value="ECO:0007669"/>
    <property type="project" value="InterPro"/>
</dbReference>
<evidence type="ECO:0000313" key="4">
    <source>
        <dbReference type="Proteomes" id="UP000011087"/>
    </source>
</evidence>
<dbReference type="PANTHER" id="PTHR24416:SF617">
    <property type="entry name" value="RET ONCOGENE, ISOFORM A"/>
    <property type="match status" value="1"/>
</dbReference>
<keyword evidence="4" id="KW-1185">Reference proteome</keyword>
<dbReference type="KEGG" id="gtt:GUITHDRAFT_83312"/>
<protein>
    <recommendedName>
        <fullName evidence="1">Protein kinase domain-containing protein</fullName>
    </recommendedName>
</protein>
<dbReference type="GO" id="GO:0043235">
    <property type="term" value="C:receptor complex"/>
    <property type="evidence" value="ECO:0007669"/>
    <property type="project" value="TreeGrafter"/>
</dbReference>
<dbReference type="PANTHER" id="PTHR24416">
    <property type="entry name" value="TYROSINE-PROTEIN KINASE RECEPTOR"/>
    <property type="match status" value="1"/>
</dbReference>
<reference evidence="2 4" key="1">
    <citation type="journal article" date="2012" name="Nature">
        <title>Algal genomes reveal evolutionary mosaicism and the fate of nucleomorphs.</title>
        <authorList>
            <consortium name="DOE Joint Genome Institute"/>
            <person name="Curtis B.A."/>
            <person name="Tanifuji G."/>
            <person name="Burki F."/>
            <person name="Gruber A."/>
            <person name="Irimia M."/>
            <person name="Maruyama S."/>
            <person name="Arias M.C."/>
            <person name="Ball S.G."/>
            <person name="Gile G.H."/>
            <person name="Hirakawa Y."/>
            <person name="Hopkins J.F."/>
            <person name="Kuo A."/>
            <person name="Rensing S.A."/>
            <person name="Schmutz J."/>
            <person name="Symeonidi A."/>
            <person name="Elias M."/>
            <person name="Eveleigh R.J."/>
            <person name="Herman E.K."/>
            <person name="Klute M.J."/>
            <person name="Nakayama T."/>
            <person name="Obornik M."/>
            <person name="Reyes-Prieto A."/>
            <person name="Armbrust E.V."/>
            <person name="Aves S.J."/>
            <person name="Beiko R.G."/>
            <person name="Coutinho P."/>
            <person name="Dacks J.B."/>
            <person name="Durnford D.G."/>
            <person name="Fast N.M."/>
            <person name="Green B.R."/>
            <person name="Grisdale C.J."/>
            <person name="Hempel F."/>
            <person name="Henrissat B."/>
            <person name="Hoppner M.P."/>
            <person name="Ishida K."/>
            <person name="Kim E."/>
            <person name="Koreny L."/>
            <person name="Kroth P.G."/>
            <person name="Liu Y."/>
            <person name="Malik S.B."/>
            <person name="Maier U.G."/>
            <person name="McRose D."/>
            <person name="Mock T."/>
            <person name="Neilson J.A."/>
            <person name="Onodera N.T."/>
            <person name="Poole A.M."/>
            <person name="Pritham E.J."/>
            <person name="Richards T.A."/>
            <person name="Rocap G."/>
            <person name="Roy S.W."/>
            <person name="Sarai C."/>
            <person name="Schaack S."/>
            <person name="Shirato S."/>
            <person name="Slamovits C.H."/>
            <person name="Spencer D.F."/>
            <person name="Suzuki S."/>
            <person name="Worden A.Z."/>
            <person name="Zauner S."/>
            <person name="Barry K."/>
            <person name="Bell C."/>
            <person name="Bharti A.K."/>
            <person name="Crow J.A."/>
            <person name="Grimwood J."/>
            <person name="Kramer R."/>
            <person name="Lindquist E."/>
            <person name="Lucas S."/>
            <person name="Salamov A."/>
            <person name="McFadden G.I."/>
            <person name="Lane C.E."/>
            <person name="Keeling P.J."/>
            <person name="Gray M.W."/>
            <person name="Grigoriev I.V."/>
            <person name="Archibald J.M."/>
        </authorList>
    </citation>
    <scope>NUCLEOTIDE SEQUENCE</scope>
    <source>
        <strain evidence="2 4">CCMP2712</strain>
    </source>
</reference>
<evidence type="ECO:0000313" key="3">
    <source>
        <dbReference type="EnsemblProtists" id="EKX31231"/>
    </source>
</evidence>
<feature type="domain" description="Protein kinase" evidence="1">
    <location>
        <begin position="1"/>
        <end position="153"/>
    </location>
</feature>
<dbReference type="GO" id="GO:0007169">
    <property type="term" value="P:cell surface receptor protein tyrosine kinase signaling pathway"/>
    <property type="evidence" value="ECO:0007669"/>
    <property type="project" value="TreeGrafter"/>
</dbReference>
<dbReference type="eggNOG" id="KOG1095">
    <property type="taxonomic scope" value="Eukaryota"/>
</dbReference>
<gene>
    <name evidence="2" type="ORF">GUITHDRAFT_83312</name>
</gene>
<sequence>MEQIAQGMEHLAEQRVVHRDLAARHVLVMGFDKKDVRRTSVKVAGYGRAGELVDGSDERVAGRALPVRYMPPESMQRGRCSEKSDVWAYGVTCWEILTSGMTPYYPMTDPTVIGYVCGGGRLPREHLLGGCPDGLWALLESCWATREEDRPRF</sequence>
<dbReference type="Gene3D" id="1.10.510.10">
    <property type="entry name" value="Transferase(Phosphotransferase) domain 1"/>
    <property type="match status" value="1"/>
</dbReference>
<dbReference type="SUPFAM" id="SSF56112">
    <property type="entry name" value="Protein kinase-like (PK-like)"/>
    <property type="match status" value="1"/>
</dbReference>
<evidence type="ECO:0000259" key="1">
    <source>
        <dbReference type="PROSITE" id="PS50011"/>
    </source>
</evidence>
<dbReference type="RefSeq" id="XP_005818211.1">
    <property type="nucleotide sequence ID" value="XM_005818154.1"/>
</dbReference>
<dbReference type="EMBL" id="JH993325">
    <property type="protein sequence ID" value="EKX31231.1"/>
    <property type="molecule type" value="Genomic_DNA"/>
</dbReference>
<dbReference type="OrthoDB" id="2431000at2759"/>
<evidence type="ECO:0000313" key="2">
    <source>
        <dbReference type="EMBL" id="EKX31231.1"/>
    </source>
</evidence>
<dbReference type="EnsemblProtists" id="EKX31231">
    <property type="protein sequence ID" value="EKX31231"/>
    <property type="gene ID" value="GUITHDRAFT_83312"/>
</dbReference>
<dbReference type="SMART" id="SM00219">
    <property type="entry name" value="TyrKc"/>
    <property type="match status" value="1"/>
</dbReference>
<dbReference type="PaxDb" id="55529-EKX31231"/>
<dbReference type="InterPro" id="IPR000719">
    <property type="entry name" value="Prot_kinase_dom"/>
</dbReference>
<dbReference type="STRING" id="905079.L1I4R0"/>
<dbReference type="HOGENOM" id="CLU_000288_7_40_1"/>
<dbReference type="GO" id="GO:0004714">
    <property type="term" value="F:transmembrane receptor protein tyrosine kinase activity"/>
    <property type="evidence" value="ECO:0007669"/>
    <property type="project" value="TreeGrafter"/>
</dbReference>
<organism evidence="2">
    <name type="scientific">Guillardia theta (strain CCMP2712)</name>
    <name type="common">Cryptophyte</name>
    <dbReference type="NCBI Taxonomy" id="905079"/>
    <lineage>
        <taxon>Eukaryota</taxon>
        <taxon>Cryptophyceae</taxon>
        <taxon>Pyrenomonadales</taxon>
        <taxon>Geminigeraceae</taxon>
        <taxon>Guillardia</taxon>
    </lineage>
</organism>
<reference evidence="4" key="2">
    <citation type="submission" date="2012-11" db="EMBL/GenBank/DDBJ databases">
        <authorList>
            <person name="Kuo A."/>
            <person name="Curtis B.A."/>
            <person name="Tanifuji G."/>
            <person name="Burki F."/>
            <person name="Gruber A."/>
            <person name="Irimia M."/>
            <person name="Maruyama S."/>
            <person name="Arias M.C."/>
            <person name="Ball S.G."/>
            <person name="Gile G.H."/>
            <person name="Hirakawa Y."/>
            <person name="Hopkins J.F."/>
            <person name="Rensing S.A."/>
            <person name="Schmutz J."/>
            <person name="Symeonidi A."/>
            <person name="Elias M."/>
            <person name="Eveleigh R.J."/>
            <person name="Herman E.K."/>
            <person name="Klute M.J."/>
            <person name="Nakayama T."/>
            <person name="Obornik M."/>
            <person name="Reyes-Prieto A."/>
            <person name="Armbrust E.V."/>
            <person name="Aves S.J."/>
            <person name="Beiko R.G."/>
            <person name="Coutinho P."/>
            <person name="Dacks J.B."/>
            <person name="Durnford D.G."/>
            <person name="Fast N.M."/>
            <person name="Green B.R."/>
            <person name="Grisdale C."/>
            <person name="Hempe F."/>
            <person name="Henrissat B."/>
            <person name="Hoppner M.P."/>
            <person name="Ishida K.-I."/>
            <person name="Kim E."/>
            <person name="Koreny L."/>
            <person name="Kroth P.G."/>
            <person name="Liu Y."/>
            <person name="Malik S.-B."/>
            <person name="Maier U.G."/>
            <person name="McRose D."/>
            <person name="Mock T."/>
            <person name="Neilson J.A."/>
            <person name="Onodera N.T."/>
            <person name="Poole A.M."/>
            <person name="Pritham E.J."/>
            <person name="Richards T.A."/>
            <person name="Rocap G."/>
            <person name="Roy S.W."/>
            <person name="Sarai C."/>
            <person name="Schaack S."/>
            <person name="Shirato S."/>
            <person name="Slamovits C.H."/>
            <person name="Spencer D.F."/>
            <person name="Suzuki S."/>
            <person name="Worden A.Z."/>
            <person name="Zauner S."/>
            <person name="Barry K."/>
            <person name="Bell C."/>
            <person name="Bharti A.K."/>
            <person name="Crow J.A."/>
            <person name="Grimwood J."/>
            <person name="Kramer R."/>
            <person name="Lindquist E."/>
            <person name="Lucas S."/>
            <person name="Salamov A."/>
            <person name="McFadden G.I."/>
            <person name="Lane C.E."/>
            <person name="Keeling P.J."/>
            <person name="Gray M.W."/>
            <person name="Grigoriev I.V."/>
            <person name="Archibald J.M."/>
        </authorList>
    </citation>
    <scope>NUCLEOTIDE SEQUENCE</scope>
    <source>
        <strain evidence="4">CCMP2712</strain>
    </source>
</reference>
<dbReference type="PRINTS" id="PR00109">
    <property type="entry name" value="TYRKINASE"/>
</dbReference>
<name>L1I4R0_GUITC</name>
<feature type="non-terminal residue" evidence="2">
    <location>
        <position position="153"/>
    </location>
</feature>